<evidence type="ECO:0000256" key="1">
    <source>
        <dbReference type="ARBA" id="ARBA00009437"/>
    </source>
</evidence>
<feature type="domain" description="HTH lysR-type" evidence="5">
    <location>
        <begin position="1"/>
        <end position="58"/>
    </location>
</feature>
<dbReference type="GO" id="GO:0003700">
    <property type="term" value="F:DNA-binding transcription factor activity"/>
    <property type="evidence" value="ECO:0007669"/>
    <property type="project" value="InterPro"/>
</dbReference>
<sequence>MGFREFQYVIAIAKYQNITKAAESLYIGQPTLSKFLKNLEDELGVSLFRKAGHKYHLTYVGERYLEKAEQILQLKSDLDAELADIVKRNVGVLRLGFPTMRCTYMLPAILPAFQEMYPNVKIQIVEGPSAELDKKLLNMEVDLAFYNQRFGDTNPLIQTKILGEEELLICVKKGHPMERFAQPNPASKYPRLDVRLLQNETILLMLKNQRTRQIIDQYLHQQGVVFENILHTSNIPAIMELISVGYGVSFLFEPHILQHNFKNPISCFSFGEPRTTSALVVATRKNSYLPSFANDYIELAKRLYINI</sequence>
<accession>A0A0E2H5R4</accession>
<reference evidence="6 7" key="1">
    <citation type="submission" date="2013-01" db="EMBL/GenBank/DDBJ databases">
        <title>The Genome Sequence of Clostridium clostridioforme 90A8.</title>
        <authorList>
            <consortium name="The Broad Institute Genome Sequencing Platform"/>
            <person name="Earl A."/>
            <person name="Ward D."/>
            <person name="Feldgarden M."/>
            <person name="Gevers D."/>
            <person name="Courvalin P."/>
            <person name="Lambert T."/>
            <person name="Walker B."/>
            <person name="Young S.K."/>
            <person name="Zeng Q."/>
            <person name="Gargeya S."/>
            <person name="Fitzgerald M."/>
            <person name="Haas B."/>
            <person name="Abouelleil A."/>
            <person name="Alvarado L."/>
            <person name="Arachchi H.M."/>
            <person name="Berlin A.M."/>
            <person name="Chapman S.B."/>
            <person name="Dewar J."/>
            <person name="Goldberg J."/>
            <person name="Griggs A."/>
            <person name="Gujja S."/>
            <person name="Hansen M."/>
            <person name="Howarth C."/>
            <person name="Imamovic A."/>
            <person name="Larimer J."/>
            <person name="McCowan C."/>
            <person name="Murphy C."/>
            <person name="Neiman D."/>
            <person name="Pearson M."/>
            <person name="Priest M."/>
            <person name="Roberts A."/>
            <person name="Saif S."/>
            <person name="Shea T."/>
            <person name="Sisk P."/>
            <person name="Sykes S."/>
            <person name="Wortman J."/>
            <person name="Nusbaum C."/>
            <person name="Birren B."/>
        </authorList>
    </citation>
    <scope>NUCLEOTIDE SEQUENCE [LARGE SCALE GENOMIC DNA]</scope>
    <source>
        <strain evidence="6 7">90A8</strain>
    </source>
</reference>
<dbReference type="InterPro" id="IPR005119">
    <property type="entry name" value="LysR_subst-bd"/>
</dbReference>
<dbReference type="PANTHER" id="PTHR30419">
    <property type="entry name" value="HTH-TYPE TRANSCRIPTIONAL REGULATOR YBHD"/>
    <property type="match status" value="1"/>
</dbReference>
<gene>
    <name evidence="6" type="ORF">HMPREF1090_04471</name>
</gene>
<comment type="caution">
    <text evidence="6">The sequence shown here is derived from an EMBL/GenBank/DDBJ whole genome shotgun (WGS) entry which is preliminary data.</text>
</comment>
<dbReference type="EMBL" id="AGYR01000052">
    <property type="protein sequence ID" value="ENZ09293.1"/>
    <property type="molecule type" value="Genomic_DNA"/>
</dbReference>
<evidence type="ECO:0000313" key="7">
    <source>
        <dbReference type="Proteomes" id="UP000013085"/>
    </source>
</evidence>
<evidence type="ECO:0000256" key="2">
    <source>
        <dbReference type="ARBA" id="ARBA00023015"/>
    </source>
</evidence>
<dbReference type="HOGENOM" id="CLU_039613_6_2_9"/>
<dbReference type="Proteomes" id="UP000013085">
    <property type="component" value="Unassembled WGS sequence"/>
</dbReference>
<evidence type="ECO:0000259" key="5">
    <source>
        <dbReference type="PROSITE" id="PS50931"/>
    </source>
</evidence>
<dbReference type="AlphaFoldDB" id="A0A0E2H5R4"/>
<dbReference type="InterPro" id="IPR036390">
    <property type="entry name" value="WH_DNA-bd_sf"/>
</dbReference>
<dbReference type="PATRIC" id="fig|999408.3.peg.4799"/>
<dbReference type="InterPro" id="IPR050950">
    <property type="entry name" value="HTH-type_LysR_regulators"/>
</dbReference>
<dbReference type="GeneID" id="57962915"/>
<keyword evidence="2" id="KW-0805">Transcription regulation</keyword>
<evidence type="ECO:0000256" key="3">
    <source>
        <dbReference type="ARBA" id="ARBA00023125"/>
    </source>
</evidence>
<dbReference type="InterPro" id="IPR036388">
    <property type="entry name" value="WH-like_DNA-bd_sf"/>
</dbReference>
<dbReference type="PROSITE" id="PS50931">
    <property type="entry name" value="HTH_LYSR"/>
    <property type="match status" value="1"/>
</dbReference>
<protein>
    <recommendedName>
        <fullName evidence="5">HTH lysR-type domain-containing protein</fullName>
    </recommendedName>
</protein>
<dbReference type="Pfam" id="PF03466">
    <property type="entry name" value="LysR_substrate"/>
    <property type="match status" value="1"/>
</dbReference>
<keyword evidence="4" id="KW-0804">Transcription</keyword>
<evidence type="ECO:0000313" key="6">
    <source>
        <dbReference type="EMBL" id="ENZ09293.1"/>
    </source>
</evidence>
<proteinExistence type="inferred from homology"/>
<dbReference type="GO" id="GO:0003677">
    <property type="term" value="F:DNA binding"/>
    <property type="evidence" value="ECO:0007669"/>
    <property type="project" value="UniProtKB-KW"/>
</dbReference>
<keyword evidence="3" id="KW-0238">DNA-binding</keyword>
<evidence type="ECO:0000256" key="4">
    <source>
        <dbReference type="ARBA" id="ARBA00023163"/>
    </source>
</evidence>
<dbReference type="Gene3D" id="3.40.190.290">
    <property type="match status" value="1"/>
</dbReference>
<dbReference type="Pfam" id="PF00126">
    <property type="entry name" value="HTH_1"/>
    <property type="match status" value="1"/>
</dbReference>
<dbReference type="SUPFAM" id="SSF46785">
    <property type="entry name" value="Winged helix' DNA-binding domain"/>
    <property type="match status" value="1"/>
</dbReference>
<dbReference type="CDD" id="cd05466">
    <property type="entry name" value="PBP2_LTTR_substrate"/>
    <property type="match status" value="1"/>
</dbReference>
<dbReference type="RefSeq" id="WP_002584510.1">
    <property type="nucleotide sequence ID" value="NZ_KB850985.1"/>
</dbReference>
<name>A0A0E2H5R4_9FIRM</name>
<dbReference type="SUPFAM" id="SSF53850">
    <property type="entry name" value="Periplasmic binding protein-like II"/>
    <property type="match status" value="1"/>
</dbReference>
<dbReference type="InterPro" id="IPR000847">
    <property type="entry name" value="LysR_HTH_N"/>
</dbReference>
<comment type="similarity">
    <text evidence="1">Belongs to the LysR transcriptional regulatory family.</text>
</comment>
<dbReference type="GO" id="GO:0005829">
    <property type="term" value="C:cytosol"/>
    <property type="evidence" value="ECO:0007669"/>
    <property type="project" value="TreeGrafter"/>
</dbReference>
<dbReference type="Gene3D" id="1.10.10.10">
    <property type="entry name" value="Winged helix-like DNA-binding domain superfamily/Winged helix DNA-binding domain"/>
    <property type="match status" value="1"/>
</dbReference>
<organism evidence="6 7">
    <name type="scientific">[Clostridium] clostridioforme 90A8</name>
    <dbReference type="NCBI Taxonomy" id="999408"/>
    <lineage>
        <taxon>Bacteria</taxon>
        <taxon>Bacillati</taxon>
        <taxon>Bacillota</taxon>
        <taxon>Clostridia</taxon>
        <taxon>Lachnospirales</taxon>
        <taxon>Lachnospiraceae</taxon>
        <taxon>Enterocloster</taxon>
    </lineage>
</organism>
<dbReference type="PRINTS" id="PR00039">
    <property type="entry name" value="HTHLYSR"/>
</dbReference>